<dbReference type="RefSeq" id="WP_108985462.1">
    <property type="nucleotide sequence ID" value="NZ_BFBR01000007.1"/>
</dbReference>
<keyword evidence="9" id="KW-1185">Reference proteome</keyword>
<gene>
    <name evidence="8" type="primary">gltP_2</name>
    <name evidence="8" type="ORF">PbB2_02283</name>
</gene>
<evidence type="ECO:0000313" key="8">
    <source>
        <dbReference type="EMBL" id="GBF58596.1"/>
    </source>
</evidence>
<keyword evidence="2" id="KW-0813">Transport</keyword>
<keyword evidence="4 7" id="KW-0812">Transmembrane</keyword>
<dbReference type="GO" id="GO:0015293">
    <property type="term" value="F:symporter activity"/>
    <property type="evidence" value="ECO:0007669"/>
    <property type="project" value="UniProtKB-KW"/>
</dbReference>
<evidence type="ECO:0000256" key="2">
    <source>
        <dbReference type="ARBA" id="ARBA00022448"/>
    </source>
</evidence>
<feature type="transmembrane region" description="Helical" evidence="7">
    <location>
        <begin position="182"/>
        <end position="205"/>
    </location>
</feature>
<evidence type="ECO:0000313" key="9">
    <source>
        <dbReference type="Proteomes" id="UP000245086"/>
    </source>
</evidence>
<comment type="subcellular location">
    <subcellularLocation>
        <location evidence="1">Cell membrane</location>
        <topology evidence="1">Multi-pass membrane protein</topology>
    </subcellularLocation>
</comment>
<sequence length="416" mass="42246">MSKALIILAALLGGLLAGIWLGGVSLLHDSADIIGSVWLNALRMTVVPLVVALLITGIAQTALAARAGRLAARGVATMLVILWCSSIMAALAMPAILAAFPMPEGSAEALREALSITEKPGPVPPLGDFLRAIIPTNPIAAAANDAILPLIIFTAAFGFALTRLPEAKRLPVTGFFEATAEAMILMIGWVLALAPIGVFALAFVVGAKAGAEAFGALAHYVIVLSSLGVIVWLASFGLALFGARRGLGEFFKAAIPAQAVAISTQSSLASLPAMLKGVQALGVPAAKADVILPIAVAIFRATGPAMNLGVALYIANWFGVELGPAQLALGIAAAATTTLGAVSLPGSISFISSIAPICLALGVPVEPLALLIAVETFPDIFRTLGNVTMDMAVTATVARQDDDAASQTSSAPLPKA</sequence>
<evidence type="ECO:0000256" key="3">
    <source>
        <dbReference type="ARBA" id="ARBA00022475"/>
    </source>
</evidence>
<comment type="caution">
    <text evidence="8">The sequence shown here is derived from an EMBL/GenBank/DDBJ whole genome shotgun (WGS) entry which is preliminary data.</text>
</comment>
<dbReference type="PRINTS" id="PR00173">
    <property type="entry name" value="EDTRNSPORT"/>
</dbReference>
<name>A0A2P2EBZ3_9PROT</name>
<evidence type="ECO:0000256" key="7">
    <source>
        <dbReference type="SAM" id="Phobius"/>
    </source>
</evidence>
<dbReference type="SUPFAM" id="SSF118215">
    <property type="entry name" value="Proton glutamate symport protein"/>
    <property type="match status" value="1"/>
</dbReference>
<keyword evidence="6 7" id="KW-0472">Membrane</keyword>
<dbReference type="Pfam" id="PF00375">
    <property type="entry name" value="SDF"/>
    <property type="match status" value="1"/>
</dbReference>
<dbReference type="PANTHER" id="PTHR42865">
    <property type="entry name" value="PROTON/GLUTAMATE-ASPARTATE SYMPORTER"/>
    <property type="match status" value="1"/>
</dbReference>
<keyword evidence="5 7" id="KW-1133">Transmembrane helix</keyword>
<reference evidence="8" key="1">
    <citation type="journal article" date="2018" name="Genome Announc.">
        <title>Draft Genome Sequence of "Candidatus Phycosocius bacilliformis," an Alphaproteobacterial Ectosymbiont of the Hydrocarbon-Producing Green Alga Botryococcus braunii.</title>
        <authorList>
            <person name="Tanabe Y."/>
            <person name="Yamaguchi H."/>
            <person name="Watanabe M.M."/>
        </authorList>
    </citation>
    <scope>NUCLEOTIDE SEQUENCE [LARGE SCALE GENOMIC DNA]</scope>
    <source>
        <strain evidence="8">BOTRYCO-2</strain>
    </source>
</reference>
<evidence type="ECO:0000256" key="1">
    <source>
        <dbReference type="ARBA" id="ARBA00004651"/>
    </source>
</evidence>
<organism evidence="8 9">
    <name type="scientific">Candidatus Phycosocius bacilliformis</name>
    <dbReference type="NCBI Taxonomy" id="1445552"/>
    <lineage>
        <taxon>Bacteria</taxon>
        <taxon>Pseudomonadati</taxon>
        <taxon>Pseudomonadota</taxon>
        <taxon>Alphaproteobacteria</taxon>
        <taxon>Caulobacterales</taxon>
        <taxon>Caulobacterales incertae sedis</taxon>
        <taxon>Candidatus Phycosocius</taxon>
    </lineage>
</organism>
<evidence type="ECO:0000256" key="6">
    <source>
        <dbReference type="ARBA" id="ARBA00023136"/>
    </source>
</evidence>
<feature type="transmembrane region" description="Helical" evidence="7">
    <location>
        <begin position="139"/>
        <end position="161"/>
    </location>
</feature>
<dbReference type="GO" id="GO:0005886">
    <property type="term" value="C:plasma membrane"/>
    <property type="evidence" value="ECO:0007669"/>
    <property type="project" value="UniProtKB-SubCell"/>
</dbReference>
<proteinExistence type="predicted"/>
<dbReference type="Gene3D" id="1.10.3860.10">
    <property type="entry name" value="Sodium:dicarboxylate symporter"/>
    <property type="match status" value="1"/>
</dbReference>
<keyword evidence="3" id="KW-1003">Cell membrane</keyword>
<dbReference type="AlphaFoldDB" id="A0A2P2EBZ3"/>
<dbReference type="OrthoDB" id="9766690at2"/>
<feature type="transmembrane region" description="Helical" evidence="7">
    <location>
        <begin position="217"/>
        <end position="241"/>
    </location>
</feature>
<protein>
    <submittedName>
        <fullName evidence="8">Proton/glutamate-aspartate symporter</fullName>
    </submittedName>
</protein>
<dbReference type="PANTHER" id="PTHR42865:SF7">
    <property type="entry name" value="PROTON_GLUTAMATE-ASPARTATE SYMPORTER"/>
    <property type="match status" value="1"/>
</dbReference>
<evidence type="ECO:0000256" key="5">
    <source>
        <dbReference type="ARBA" id="ARBA00022989"/>
    </source>
</evidence>
<feature type="transmembrane region" description="Helical" evidence="7">
    <location>
        <begin position="291"/>
        <end position="315"/>
    </location>
</feature>
<accession>A0A2P2EBZ3</accession>
<dbReference type="Proteomes" id="UP000245086">
    <property type="component" value="Unassembled WGS sequence"/>
</dbReference>
<feature type="transmembrane region" description="Helical" evidence="7">
    <location>
        <begin position="327"/>
        <end position="348"/>
    </location>
</feature>
<dbReference type="InterPro" id="IPR001991">
    <property type="entry name" value="Na-dicarboxylate_symporter"/>
</dbReference>
<feature type="transmembrane region" description="Helical" evidence="7">
    <location>
        <begin position="75"/>
        <end position="100"/>
    </location>
</feature>
<feature type="transmembrane region" description="Helical" evidence="7">
    <location>
        <begin position="354"/>
        <end position="374"/>
    </location>
</feature>
<feature type="transmembrane region" description="Helical" evidence="7">
    <location>
        <begin position="41"/>
        <end position="63"/>
    </location>
</feature>
<evidence type="ECO:0000256" key="4">
    <source>
        <dbReference type="ARBA" id="ARBA00022692"/>
    </source>
</evidence>
<dbReference type="InterPro" id="IPR036458">
    <property type="entry name" value="Na:dicarbo_symporter_sf"/>
</dbReference>
<dbReference type="EMBL" id="BFBR01000007">
    <property type="protein sequence ID" value="GBF58596.1"/>
    <property type="molecule type" value="Genomic_DNA"/>
</dbReference>